<dbReference type="FunFam" id="1.10.238.10:FF:000178">
    <property type="entry name" value="Calmodulin-2 A"/>
    <property type="match status" value="1"/>
</dbReference>
<evidence type="ECO:0000256" key="2">
    <source>
        <dbReference type="ARBA" id="ARBA00022837"/>
    </source>
</evidence>
<dbReference type="OrthoDB" id="26525at2759"/>
<keyword evidence="4" id="KW-1185">Reference proteome</keyword>
<dbReference type="GO" id="GO:0005509">
    <property type="term" value="F:calcium ion binding"/>
    <property type="evidence" value="ECO:0007669"/>
    <property type="project" value="InterPro"/>
</dbReference>
<sequence>MVERELTQDQIKEFEEAFLLFDTDCSGTISIDELEVVMNSLGQRPTDEELKRMIAEADADGNGEVDFEEFLSLMKKQMKDMDPEAELRELFQVFDMNSDGKISAVEVQTIMSQQGERINNEELQELIREADLDGDGFINFQEFKLFIKNLEQDPESPPGYLVQK</sequence>
<dbReference type="CDD" id="cd00051">
    <property type="entry name" value="EFh"/>
    <property type="match status" value="1"/>
</dbReference>
<dbReference type="SMART" id="SM00054">
    <property type="entry name" value="EFh"/>
    <property type="match status" value="4"/>
</dbReference>
<keyword evidence="1" id="KW-0677">Repeat</keyword>
<dbReference type="Proteomes" id="UP001152795">
    <property type="component" value="Unassembled WGS sequence"/>
</dbReference>
<dbReference type="GO" id="GO:0016460">
    <property type="term" value="C:myosin II complex"/>
    <property type="evidence" value="ECO:0007669"/>
    <property type="project" value="TreeGrafter"/>
</dbReference>
<evidence type="ECO:0000313" key="4">
    <source>
        <dbReference type="Proteomes" id="UP001152795"/>
    </source>
</evidence>
<accession>A0A6S7I801</accession>
<dbReference type="PANTHER" id="PTHR23048">
    <property type="entry name" value="MYOSIN LIGHT CHAIN 1, 3"/>
    <property type="match status" value="1"/>
</dbReference>
<keyword evidence="2" id="KW-0106">Calcium</keyword>
<dbReference type="PROSITE" id="PS00018">
    <property type="entry name" value="EF_HAND_1"/>
    <property type="match status" value="4"/>
</dbReference>
<dbReference type="AlphaFoldDB" id="A0A6S7I801"/>
<protein>
    <submittedName>
        <fullName evidence="3">Calmodulin 12</fullName>
    </submittedName>
</protein>
<dbReference type="Pfam" id="PF13499">
    <property type="entry name" value="EF-hand_7"/>
    <property type="match status" value="2"/>
</dbReference>
<dbReference type="InterPro" id="IPR011992">
    <property type="entry name" value="EF-hand-dom_pair"/>
</dbReference>
<dbReference type="SUPFAM" id="SSF47473">
    <property type="entry name" value="EF-hand"/>
    <property type="match status" value="1"/>
</dbReference>
<gene>
    <name evidence="3" type="ORF">PACLA_8A052450</name>
</gene>
<dbReference type="EMBL" id="CACRXK020007767">
    <property type="protein sequence ID" value="CAB4013129.1"/>
    <property type="molecule type" value="Genomic_DNA"/>
</dbReference>
<dbReference type="PROSITE" id="PS50222">
    <property type="entry name" value="EF_HAND_2"/>
    <property type="match status" value="4"/>
</dbReference>
<evidence type="ECO:0000256" key="1">
    <source>
        <dbReference type="ARBA" id="ARBA00022737"/>
    </source>
</evidence>
<proteinExistence type="predicted"/>
<evidence type="ECO:0000313" key="3">
    <source>
        <dbReference type="EMBL" id="CAB4013129.1"/>
    </source>
</evidence>
<organism evidence="3 4">
    <name type="scientific">Paramuricea clavata</name>
    <name type="common">Red gorgonian</name>
    <name type="synonym">Violescent sea-whip</name>
    <dbReference type="NCBI Taxonomy" id="317549"/>
    <lineage>
        <taxon>Eukaryota</taxon>
        <taxon>Metazoa</taxon>
        <taxon>Cnidaria</taxon>
        <taxon>Anthozoa</taxon>
        <taxon>Octocorallia</taxon>
        <taxon>Malacalcyonacea</taxon>
        <taxon>Plexauridae</taxon>
        <taxon>Paramuricea</taxon>
    </lineage>
</organism>
<dbReference type="InterPro" id="IPR002048">
    <property type="entry name" value="EF_hand_dom"/>
</dbReference>
<comment type="caution">
    <text evidence="3">The sequence shown here is derived from an EMBL/GenBank/DDBJ whole genome shotgun (WGS) entry which is preliminary data.</text>
</comment>
<dbReference type="InterPro" id="IPR050230">
    <property type="entry name" value="CALM/Myosin/TropC-like"/>
</dbReference>
<reference evidence="3" key="1">
    <citation type="submission" date="2020-04" db="EMBL/GenBank/DDBJ databases">
        <authorList>
            <person name="Alioto T."/>
            <person name="Alioto T."/>
            <person name="Gomez Garrido J."/>
        </authorList>
    </citation>
    <scope>NUCLEOTIDE SEQUENCE</scope>
    <source>
        <strain evidence="3">A484AB</strain>
    </source>
</reference>
<name>A0A6S7I801_PARCT</name>
<dbReference type="InterPro" id="IPR018247">
    <property type="entry name" value="EF_Hand_1_Ca_BS"/>
</dbReference>
<dbReference type="Gene3D" id="1.10.238.10">
    <property type="entry name" value="EF-hand"/>
    <property type="match status" value="2"/>
</dbReference>
<dbReference type="PANTHER" id="PTHR23048:SF0">
    <property type="entry name" value="CALMODULIN LIKE 3"/>
    <property type="match status" value="1"/>
</dbReference>